<dbReference type="SMART" id="SM00966">
    <property type="entry name" value="SpoVT_AbrB"/>
    <property type="match status" value="1"/>
</dbReference>
<reference evidence="2 3" key="1">
    <citation type="submission" date="2013-02" db="EMBL/GenBank/DDBJ databases">
        <title>The Genome Sequence of Enterococcus faecium HM1072.</title>
        <authorList>
            <consortium name="The Broad Institute Genome Sequencing Platform"/>
            <consortium name="The Broad Institute Genome Sequencing Center for Infectious Disease"/>
            <person name="Earl A.M."/>
            <person name="Gilmore M.S."/>
            <person name="Lebreton F."/>
            <person name="Courvalin P."/>
            <person name="Walker B."/>
            <person name="Young S.K."/>
            <person name="Zeng Q."/>
            <person name="Gargeya S."/>
            <person name="Fitzgerald M."/>
            <person name="Haas B."/>
            <person name="Abouelleil A."/>
            <person name="Alvarado L."/>
            <person name="Arachchi H.M."/>
            <person name="Berlin A.M."/>
            <person name="Chapman S.B."/>
            <person name="Dewar J."/>
            <person name="Goldberg J."/>
            <person name="Griggs A."/>
            <person name="Gujja S."/>
            <person name="Hansen M."/>
            <person name="Howarth C."/>
            <person name="Imamovic A."/>
            <person name="Larimer J."/>
            <person name="McCowan C."/>
            <person name="Murphy C."/>
            <person name="Neiman D."/>
            <person name="Pearson M."/>
            <person name="Priest M."/>
            <person name="Roberts A."/>
            <person name="Saif S."/>
            <person name="Shea T."/>
            <person name="Sisk P."/>
            <person name="Sykes S."/>
            <person name="Wortman J."/>
            <person name="Nusbaum C."/>
            <person name="Birren B."/>
        </authorList>
    </citation>
    <scope>NUCLEOTIDE SEQUENCE [LARGE SCALE GENOMIC DNA]</scope>
    <source>
        <strain evidence="2 3">HM1072</strain>
    </source>
</reference>
<dbReference type="InterPro" id="IPR013432">
    <property type="entry name" value="Doc_partner"/>
</dbReference>
<dbReference type="Gene3D" id="2.10.260.10">
    <property type="match status" value="1"/>
</dbReference>
<comment type="caution">
    <text evidence="2">The sequence shown here is derived from an EMBL/GenBank/DDBJ whole genome shotgun (WGS) entry which is preliminary data.</text>
</comment>
<proteinExistence type="predicted"/>
<dbReference type="GO" id="GO:0003677">
    <property type="term" value="F:DNA binding"/>
    <property type="evidence" value="ECO:0007669"/>
    <property type="project" value="InterPro"/>
</dbReference>
<sequence>MRGTTIDLKSVSVYTVYTNKKGEKTMAIKERKFREVGNSVVLTISKEFLKENGLNPGDTVFLDEEKLRAAITKKQTLSDEIDVAISQALTEYDTTFRELVDK</sequence>
<dbReference type="AlphaFoldDB" id="A0A829FBS7"/>
<organism evidence="2 3">
    <name type="scientific">Enterococcus faecium EnGen0192</name>
    <dbReference type="NCBI Taxonomy" id="1157487"/>
    <lineage>
        <taxon>Bacteria</taxon>
        <taxon>Bacillati</taxon>
        <taxon>Bacillota</taxon>
        <taxon>Bacilli</taxon>
        <taxon>Lactobacillales</taxon>
        <taxon>Enterococcaceae</taxon>
        <taxon>Enterococcus</taxon>
    </lineage>
</organism>
<feature type="domain" description="SpoVT-AbrB" evidence="1">
    <location>
        <begin position="34"/>
        <end position="79"/>
    </location>
</feature>
<evidence type="ECO:0000259" key="1">
    <source>
        <dbReference type="SMART" id="SM00966"/>
    </source>
</evidence>
<protein>
    <recommendedName>
        <fullName evidence="1">SpoVT-AbrB domain-containing protein</fullName>
    </recommendedName>
</protein>
<accession>A0A829FBS7</accession>
<dbReference type="SUPFAM" id="SSF89447">
    <property type="entry name" value="AbrB/MazE/MraZ-like"/>
    <property type="match status" value="1"/>
</dbReference>
<dbReference type="InterPro" id="IPR037914">
    <property type="entry name" value="SpoVT-AbrB_sf"/>
</dbReference>
<dbReference type="Proteomes" id="UP000013897">
    <property type="component" value="Unassembled WGS sequence"/>
</dbReference>
<dbReference type="EMBL" id="AITY01000053">
    <property type="protein sequence ID" value="EOM20121.1"/>
    <property type="molecule type" value="Genomic_DNA"/>
</dbReference>
<dbReference type="InterPro" id="IPR007159">
    <property type="entry name" value="SpoVT-AbrB_dom"/>
</dbReference>
<evidence type="ECO:0000313" key="3">
    <source>
        <dbReference type="Proteomes" id="UP000013897"/>
    </source>
</evidence>
<gene>
    <name evidence="2" type="ORF">SSM_02634</name>
</gene>
<name>A0A829FBS7_ENTFC</name>
<dbReference type="NCBIfam" id="TIGR02609">
    <property type="entry name" value="doc_partner"/>
    <property type="match status" value="1"/>
</dbReference>
<evidence type="ECO:0000313" key="2">
    <source>
        <dbReference type="EMBL" id="EOM20121.1"/>
    </source>
</evidence>